<comment type="caution">
    <text evidence="10">The sequence shown here is derived from an EMBL/GenBank/DDBJ whole genome shotgun (WGS) entry which is preliminary data.</text>
</comment>
<accession>A0ABU6D8V8</accession>
<feature type="region of interest" description="Disordered" evidence="8">
    <location>
        <begin position="1"/>
        <end position="22"/>
    </location>
</feature>
<feature type="transmembrane region" description="Helical" evidence="7">
    <location>
        <begin position="104"/>
        <end position="129"/>
    </location>
</feature>
<evidence type="ECO:0000256" key="2">
    <source>
        <dbReference type="ARBA" id="ARBA00022448"/>
    </source>
</evidence>
<evidence type="ECO:0000313" key="10">
    <source>
        <dbReference type="EMBL" id="MEB4794190.1"/>
    </source>
</evidence>
<feature type="domain" description="ABC transmembrane type-1" evidence="9">
    <location>
        <begin position="102"/>
        <end position="299"/>
    </location>
</feature>
<reference evidence="10 11" key="1">
    <citation type="submission" date="2023-03" db="EMBL/GenBank/DDBJ databases">
        <title>Bacillus Genome Sequencing.</title>
        <authorList>
            <person name="Dunlap C."/>
        </authorList>
    </citation>
    <scope>NUCLEOTIDE SEQUENCE [LARGE SCALE GENOMIC DNA]</scope>
    <source>
        <strain evidence="10 11">NRS-1351</strain>
    </source>
</reference>
<keyword evidence="2 7" id="KW-0813">Transport</keyword>
<dbReference type="Pfam" id="PF12911">
    <property type="entry name" value="OppC_N"/>
    <property type="match status" value="1"/>
</dbReference>
<evidence type="ECO:0000256" key="4">
    <source>
        <dbReference type="ARBA" id="ARBA00022692"/>
    </source>
</evidence>
<dbReference type="PROSITE" id="PS50928">
    <property type="entry name" value="ABC_TM1"/>
    <property type="match status" value="1"/>
</dbReference>
<keyword evidence="6 7" id="KW-0472">Membrane</keyword>
<dbReference type="Pfam" id="PF00528">
    <property type="entry name" value="BPD_transp_1"/>
    <property type="match status" value="1"/>
</dbReference>
<evidence type="ECO:0000256" key="8">
    <source>
        <dbReference type="SAM" id="MobiDB-lite"/>
    </source>
</evidence>
<dbReference type="PANTHER" id="PTHR43386:SF1">
    <property type="entry name" value="D,D-DIPEPTIDE TRANSPORT SYSTEM PERMEASE PROTEIN DDPC-RELATED"/>
    <property type="match status" value="1"/>
</dbReference>
<evidence type="ECO:0000256" key="5">
    <source>
        <dbReference type="ARBA" id="ARBA00022989"/>
    </source>
</evidence>
<dbReference type="Proteomes" id="UP001355653">
    <property type="component" value="Unassembled WGS sequence"/>
</dbReference>
<protein>
    <submittedName>
        <fullName evidence="10">ABC transporter permease</fullName>
    </submittedName>
</protein>
<dbReference type="PANTHER" id="PTHR43386">
    <property type="entry name" value="OLIGOPEPTIDE TRANSPORT SYSTEM PERMEASE PROTEIN APPC"/>
    <property type="match status" value="1"/>
</dbReference>
<dbReference type="InterPro" id="IPR025966">
    <property type="entry name" value="OppC_N"/>
</dbReference>
<dbReference type="InterPro" id="IPR035906">
    <property type="entry name" value="MetI-like_sf"/>
</dbReference>
<keyword evidence="4 7" id="KW-0812">Transmembrane</keyword>
<evidence type="ECO:0000256" key="3">
    <source>
        <dbReference type="ARBA" id="ARBA00022475"/>
    </source>
</evidence>
<comment type="similarity">
    <text evidence="7">Belongs to the binding-protein-dependent transport system permease family.</text>
</comment>
<evidence type="ECO:0000313" key="11">
    <source>
        <dbReference type="Proteomes" id="UP001355653"/>
    </source>
</evidence>
<feature type="transmembrane region" description="Helical" evidence="7">
    <location>
        <begin position="172"/>
        <end position="191"/>
    </location>
</feature>
<feature type="transmembrane region" description="Helical" evidence="7">
    <location>
        <begin position="141"/>
        <end position="160"/>
    </location>
</feature>
<organism evidence="10 11">
    <name type="scientific">Paenibacillus chondroitinus</name>
    <dbReference type="NCBI Taxonomy" id="59842"/>
    <lineage>
        <taxon>Bacteria</taxon>
        <taxon>Bacillati</taxon>
        <taxon>Bacillota</taxon>
        <taxon>Bacilli</taxon>
        <taxon>Bacillales</taxon>
        <taxon>Paenibacillaceae</taxon>
        <taxon>Paenibacillus</taxon>
    </lineage>
</organism>
<gene>
    <name evidence="10" type="ORF">P5G65_09815</name>
</gene>
<feature type="transmembrane region" description="Helical" evidence="7">
    <location>
        <begin position="279"/>
        <end position="299"/>
    </location>
</feature>
<dbReference type="InterPro" id="IPR053523">
    <property type="entry name" value="Oligopeptide_permease_AppC"/>
</dbReference>
<evidence type="ECO:0000256" key="7">
    <source>
        <dbReference type="RuleBase" id="RU363032"/>
    </source>
</evidence>
<keyword evidence="5 7" id="KW-1133">Transmembrane helix</keyword>
<evidence type="ECO:0000259" key="9">
    <source>
        <dbReference type="PROSITE" id="PS50928"/>
    </source>
</evidence>
<proteinExistence type="inferred from homology"/>
<comment type="subcellular location">
    <subcellularLocation>
        <location evidence="1 7">Cell membrane</location>
        <topology evidence="1 7">Multi-pass membrane protein</topology>
    </subcellularLocation>
</comment>
<feature type="compositionally biased region" description="Polar residues" evidence="8">
    <location>
        <begin position="1"/>
        <end position="14"/>
    </location>
</feature>
<feature type="transmembrane region" description="Helical" evidence="7">
    <location>
        <begin position="41"/>
        <end position="62"/>
    </location>
</feature>
<name>A0ABU6D8V8_9BACL</name>
<dbReference type="InterPro" id="IPR050366">
    <property type="entry name" value="BP-dependent_transpt_permease"/>
</dbReference>
<keyword evidence="11" id="KW-1185">Reference proteome</keyword>
<feature type="transmembrane region" description="Helical" evidence="7">
    <location>
        <begin position="221"/>
        <end position="242"/>
    </location>
</feature>
<evidence type="ECO:0000256" key="6">
    <source>
        <dbReference type="ARBA" id="ARBA00023136"/>
    </source>
</evidence>
<dbReference type="EMBL" id="JAROBY010000016">
    <property type="protein sequence ID" value="MEB4794190.1"/>
    <property type="molecule type" value="Genomic_DNA"/>
</dbReference>
<sequence>MQAETWSSVQTGNKTAADHESRTRASSLWGTARKRLGRKKLAMAGLFFLLFMALLCVIGPLFSDYKEGKVIVSLINKPPNAEHWLGTDQLGRDVLTRLMQAGRISLLVGVVSMVLSVVLGSLLGALAGYYRGAVDNIIMRAADILLAVPEIPILIIIGAILSDLKVPSEYRIYLVMVMISFMAWPSLARLVRSQILSFRERTFMLAAESLGLRDRRKIVHLLLNAVPVIIVVATLSVARAILSETVLSYLGLGVVPPTPSWGNMMAAANSLIDFQTRPWLWIPPGTAIFFTVIAINLLGDGLRDALDPKLKR</sequence>
<dbReference type="RefSeq" id="WP_127448944.1">
    <property type="nucleotide sequence ID" value="NZ_JAROBY010000016.1"/>
</dbReference>
<dbReference type="NCBIfam" id="NF045476">
    <property type="entry name" value="Opp4C"/>
    <property type="match status" value="1"/>
</dbReference>
<dbReference type="InterPro" id="IPR000515">
    <property type="entry name" value="MetI-like"/>
</dbReference>
<dbReference type="CDD" id="cd06261">
    <property type="entry name" value="TM_PBP2"/>
    <property type="match status" value="1"/>
</dbReference>
<dbReference type="Gene3D" id="1.10.3720.10">
    <property type="entry name" value="MetI-like"/>
    <property type="match status" value="1"/>
</dbReference>
<evidence type="ECO:0000256" key="1">
    <source>
        <dbReference type="ARBA" id="ARBA00004651"/>
    </source>
</evidence>
<dbReference type="SUPFAM" id="SSF161098">
    <property type="entry name" value="MetI-like"/>
    <property type="match status" value="1"/>
</dbReference>
<keyword evidence="3" id="KW-1003">Cell membrane</keyword>